<accession>A0A9W9JCR0</accession>
<reference evidence="2" key="2">
    <citation type="journal article" date="2023" name="IMA Fungus">
        <title>Comparative genomic study of the Penicillium genus elucidates a diverse pangenome and 15 lateral gene transfer events.</title>
        <authorList>
            <person name="Petersen C."/>
            <person name="Sorensen T."/>
            <person name="Nielsen M.R."/>
            <person name="Sondergaard T.E."/>
            <person name="Sorensen J.L."/>
            <person name="Fitzpatrick D.A."/>
            <person name="Frisvad J.C."/>
            <person name="Nielsen K.L."/>
        </authorList>
    </citation>
    <scope>NUCLEOTIDE SEQUENCE</scope>
    <source>
        <strain evidence="2">IBT 15544</strain>
    </source>
</reference>
<protein>
    <submittedName>
        <fullName evidence="2">Uncharacterized protein</fullName>
    </submittedName>
</protein>
<proteinExistence type="predicted"/>
<dbReference type="RefSeq" id="XP_058305127.1">
    <property type="nucleotide sequence ID" value="XM_058455139.1"/>
</dbReference>
<evidence type="ECO:0000256" key="1">
    <source>
        <dbReference type="SAM" id="Phobius"/>
    </source>
</evidence>
<sequence length="89" mass="10096">MASTWATAYDCIVRCPQWLWKPLSSRFGGGYTADKLNVSSSIGNIIRYDAMELNVYVGHYTYHISSAWWGFPILAAAAFMRALRVRLTE</sequence>
<comment type="caution">
    <text evidence="2">The sequence shown here is derived from an EMBL/GenBank/DDBJ whole genome shotgun (WGS) entry which is preliminary data.</text>
</comment>
<keyword evidence="1" id="KW-1133">Transmembrane helix</keyword>
<keyword evidence="3" id="KW-1185">Reference proteome</keyword>
<dbReference type="GeneID" id="83182440"/>
<reference evidence="2" key="1">
    <citation type="submission" date="2022-12" db="EMBL/GenBank/DDBJ databases">
        <authorList>
            <person name="Petersen C."/>
        </authorList>
    </citation>
    <scope>NUCLEOTIDE SEQUENCE</scope>
    <source>
        <strain evidence="2">IBT 15544</strain>
    </source>
</reference>
<feature type="transmembrane region" description="Helical" evidence="1">
    <location>
        <begin position="60"/>
        <end position="83"/>
    </location>
</feature>
<dbReference type="AlphaFoldDB" id="A0A9W9JCR0"/>
<organism evidence="2 3">
    <name type="scientific">Penicillium cinerascens</name>
    <dbReference type="NCBI Taxonomy" id="70096"/>
    <lineage>
        <taxon>Eukaryota</taxon>
        <taxon>Fungi</taxon>
        <taxon>Dikarya</taxon>
        <taxon>Ascomycota</taxon>
        <taxon>Pezizomycotina</taxon>
        <taxon>Eurotiomycetes</taxon>
        <taxon>Eurotiomycetidae</taxon>
        <taxon>Eurotiales</taxon>
        <taxon>Aspergillaceae</taxon>
        <taxon>Penicillium</taxon>
    </lineage>
</organism>
<dbReference type="OrthoDB" id="10497676at2759"/>
<evidence type="ECO:0000313" key="3">
    <source>
        <dbReference type="Proteomes" id="UP001150904"/>
    </source>
</evidence>
<keyword evidence="1" id="KW-0812">Transmembrane</keyword>
<keyword evidence="1" id="KW-0472">Membrane</keyword>
<name>A0A9W9JCR0_9EURO</name>
<gene>
    <name evidence="2" type="ORF">N7498_008077</name>
</gene>
<evidence type="ECO:0000313" key="2">
    <source>
        <dbReference type="EMBL" id="KAJ5194639.1"/>
    </source>
</evidence>
<dbReference type="Proteomes" id="UP001150904">
    <property type="component" value="Unassembled WGS sequence"/>
</dbReference>
<dbReference type="EMBL" id="JAPQKR010000015">
    <property type="protein sequence ID" value="KAJ5194639.1"/>
    <property type="molecule type" value="Genomic_DNA"/>
</dbReference>